<keyword evidence="9" id="KW-0833">Ubl conjugation pathway</keyword>
<dbReference type="SUPFAM" id="SSF90229">
    <property type="entry name" value="CCCH zinc finger"/>
    <property type="match status" value="1"/>
</dbReference>
<evidence type="ECO:0000256" key="6">
    <source>
        <dbReference type="ARBA" id="ARBA00022723"/>
    </source>
</evidence>
<dbReference type="UniPathway" id="UPA00143"/>
<feature type="domain" description="C3H1-type" evidence="14">
    <location>
        <begin position="9"/>
        <end position="36"/>
    </location>
</feature>
<dbReference type="EMBL" id="FR919428">
    <property type="protein sequence ID" value="CDQ95019.1"/>
    <property type="molecule type" value="Genomic_DNA"/>
</dbReference>
<protein>
    <recommendedName>
        <fullName evidence="4">RING-type E3 ubiquitin transferase</fullName>
        <ecNumber evidence="4">2.3.2.27</ecNumber>
    </recommendedName>
</protein>
<dbReference type="EC" id="2.3.2.27" evidence="4"/>
<gene>
    <name evidence="15" type="ORF">GSONMT00000020001</name>
</gene>
<evidence type="ECO:0000256" key="9">
    <source>
        <dbReference type="ARBA" id="ARBA00022786"/>
    </source>
</evidence>
<feature type="zinc finger region" description="C3H1-type" evidence="12">
    <location>
        <begin position="9"/>
        <end position="36"/>
    </location>
</feature>
<sequence>MFSHDLTTSKPSTICKFYQRGVCAYGERCRYDHIKPSGGGGGGGGRGVPMDLPNRNPITAGAFIPPGVPGPLAPTAPQARHQGGKKPLVLRDRGMQGGISLTTFTCTPVLLFCF</sequence>
<evidence type="ECO:0000256" key="13">
    <source>
        <dbReference type="SAM" id="MobiDB-lite"/>
    </source>
</evidence>
<evidence type="ECO:0000256" key="8">
    <source>
        <dbReference type="ARBA" id="ARBA00022771"/>
    </source>
</evidence>
<evidence type="ECO:0000313" key="16">
    <source>
        <dbReference type="Proteomes" id="UP000193380"/>
    </source>
</evidence>
<keyword evidence="10 12" id="KW-0862">Zinc</keyword>
<evidence type="ECO:0000313" key="15">
    <source>
        <dbReference type="EMBL" id="CDQ95019.1"/>
    </source>
</evidence>
<dbReference type="GO" id="GO:0005737">
    <property type="term" value="C:cytoplasm"/>
    <property type="evidence" value="ECO:0007669"/>
    <property type="project" value="UniProtKB-SubCell"/>
</dbReference>
<dbReference type="GO" id="GO:0005634">
    <property type="term" value="C:nucleus"/>
    <property type="evidence" value="ECO:0007669"/>
    <property type="project" value="UniProtKB-SubCell"/>
</dbReference>
<dbReference type="AlphaFoldDB" id="A0A060YZW0"/>
<accession>A0A060YZW0</accession>
<reference evidence="15" key="2">
    <citation type="submission" date="2014-03" db="EMBL/GenBank/DDBJ databases">
        <authorList>
            <person name="Genoscope - CEA"/>
        </authorList>
    </citation>
    <scope>NUCLEOTIDE SEQUENCE</scope>
</reference>
<feature type="region of interest" description="Disordered" evidence="13">
    <location>
        <begin position="36"/>
        <end position="56"/>
    </location>
</feature>
<evidence type="ECO:0000256" key="1">
    <source>
        <dbReference type="ARBA" id="ARBA00000900"/>
    </source>
</evidence>
<comment type="subcellular location">
    <subcellularLocation>
        <location evidence="3">Cytoplasm</location>
    </subcellularLocation>
    <subcellularLocation>
        <location evidence="2">Nucleus</location>
    </subcellularLocation>
</comment>
<keyword evidence="6 12" id="KW-0479">Metal-binding</keyword>
<keyword evidence="5" id="KW-0963">Cytoplasm</keyword>
<evidence type="ECO:0000256" key="5">
    <source>
        <dbReference type="ARBA" id="ARBA00022490"/>
    </source>
</evidence>
<dbReference type="Pfam" id="PF00642">
    <property type="entry name" value="zf-CCCH"/>
    <property type="match status" value="1"/>
</dbReference>
<keyword evidence="8 12" id="KW-0863">Zinc-finger</keyword>
<dbReference type="PANTHER" id="PTHR11224">
    <property type="entry name" value="MAKORIN-RELATED"/>
    <property type="match status" value="1"/>
</dbReference>
<evidence type="ECO:0000256" key="3">
    <source>
        <dbReference type="ARBA" id="ARBA00004496"/>
    </source>
</evidence>
<dbReference type="Gene3D" id="4.10.1000.10">
    <property type="entry name" value="Zinc finger, CCCH-type"/>
    <property type="match status" value="1"/>
</dbReference>
<feature type="compositionally biased region" description="Gly residues" evidence="13">
    <location>
        <begin position="37"/>
        <end position="47"/>
    </location>
</feature>
<organism evidence="15 16">
    <name type="scientific">Oncorhynchus mykiss</name>
    <name type="common">Rainbow trout</name>
    <name type="synonym">Salmo gairdneri</name>
    <dbReference type="NCBI Taxonomy" id="8022"/>
    <lineage>
        <taxon>Eukaryota</taxon>
        <taxon>Metazoa</taxon>
        <taxon>Chordata</taxon>
        <taxon>Craniata</taxon>
        <taxon>Vertebrata</taxon>
        <taxon>Euteleostomi</taxon>
        <taxon>Actinopterygii</taxon>
        <taxon>Neopterygii</taxon>
        <taxon>Teleostei</taxon>
        <taxon>Protacanthopterygii</taxon>
        <taxon>Salmoniformes</taxon>
        <taxon>Salmonidae</taxon>
        <taxon>Salmoninae</taxon>
        <taxon>Oncorhynchus</taxon>
    </lineage>
</organism>
<evidence type="ECO:0000259" key="14">
    <source>
        <dbReference type="PROSITE" id="PS50103"/>
    </source>
</evidence>
<dbReference type="GO" id="GO:0000209">
    <property type="term" value="P:protein polyubiquitination"/>
    <property type="evidence" value="ECO:0007669"/>
    <property type="project" value="InterPro"/>
</dbReference>
<dbReference type="PaxDb" id="8022-A0A060YZW0"/>
<comment type="catalytic activity">
    <reaction evidence="1">
        <text>S-ubiquitinyl-[E2 ubiquitin-conjugating enzyme]-L-cysteine + [acceptor protein]-L-lysine = [E2 ubiquitin-conjugating enzyme]-L-cysteine + N(6)-ubiquitinyl-[acceptor protein]-L-lysine.</text>
        <dbReference type="EC" id="2.3.2.27"/>
    </reaction>
</comment>
<keyword evidence="7" id="KW-0677">Repeat</keyword>
<evidence type="ECO:0000256" key="2">
    <source>
        <dbReference type="ARBA" id="ARBA00004123"/>
    </source>
</evidence>
<evidence type="ECO:0000256" key="12">
    <source>
        <dbReference type="PROSITE-ProRule" id="PRU00723"/>
    </source>
</evidence>
<dbReference type="InterPro" id="IPR000571">
    <property type="entry name" value="Znf_CCCH"/>
</dbReference>
<dbReference type="STRING" id="8022.A0A060YZW0"/>
<dbReference type="PROSITE" id="PS50103">
    <property type="entry name" value="ZF_C3H1"/>
    <property type="match status" value="1"/>
</dbReference>
<dbReference type="SMART" id="SM00356">
    <property type="entry name" value="ZnF_C3H1"/>
    <property type="match status" value="1"/>
</dbReference>
<evidence type="ECO:0000256" key="10">
    <source>
        <dbReference type="ARBA" id="ARBA00022833"/>
    </source>
</evidence>
<dbReference type="InterPro" id="IPR036855">
    <property type="entry name" value="Znf_CCCH_sf"/>
</dbReference>
<keyword evidence="11" id="KW-0539">Nucleus</keyword>
<evidence type="ECO:0000256" key="4">
    <source>
        <dbReference type="ARBA" id="ARBA00012483"/>
    </source>
</evidence>
<dbReference type="PANTHER" id="PTHR11224:SF17">
    <property type="entry name" value="E3 UBIQUITIN-PROTEIN LIGASE MAKORIN-2"/>
    <property type="match status" value="1"/>
</dbReference>
<name>A0A060YZW0_ONCMY</name>
<dbReference type="GO" id="GO:0061630">
    <property type="term" value="F:ubiquitin protein ligase activity"/>
    <property type="evidence" value="ECO:0007669"/>
    <property type="project" value="UniProtKB-EC"/>
</dbReference>
<reference evidence="15" key="1">
    <citation type="journal article" date="2014" name="Nat. Commun.">
        <title>The rainbow trout genome provides novel insights into evolution after whole-genome duplication in vertebrates.</title>
        <authorList>
            <person name="Berthelot C."/>
            <person name="Brunet F."/>
            <person name="Chalopin D."/>
            <person name="Juanchich A."/>
            <person name="Bernard M."/>
            <person name="Noel B."/>
            <person name="Bento P."/>
            <person name="Da Silva C."/>
            <person name="Labadie K."/>
            <person name="Alberti A."/>
            <person name="Aury J.M."/>
            <person name="Louis A."/>
            <person name="Dehais P."/>
            <person name="Bardou P."/>
            <person name="Montfort J."/>
            <person name="Klopp C."/>
            <person name="Cabau C."/>
            <person name="Gaspin C."/>
            <person name="Thorgaard G.H."/>
            <person name="Boussaha M."/>
            <person name="Quillet E."/>
            <person name="Guyomard R."/>
            <person name="Galiana D."/>
            <person name="Bobe J."/>
            <person name="Volff J.N."/>
            <person name="Genet C."/>
            <person name="Wincker P."/>
            <person name="Jaillon O."/>
            <person name="Roest Crollius H."/>
            <person name="Guiguen Y."/>
        </authorList>
    </citation>
    <scope>NUCLEOTIDE SEQUENCE [LARGE SCALE GENOMIC DNA]</scope>
</reference>
<evidence type="ECO:0000256" key="11">
    <source>
        <dbReference type="ARBA" id="ARBA00023242"/>
    </source>
</evidence>
<evidence type="ECO:0000256" key="7">
    <source>
        <dbReference type="ARBA" id="ARBA00022737"/>
    </source>
</evidence>
<proteinExistence type="predicted"/>
<dbReference type="Proteomes" id="UP000193380">
    <property type="component" value="Unassembled WGS sequence"/>
</dbReference>
<dbReference type="InterPro" id="IPR045072">
    <property type="entry name" value="MKRN-like"/>
</dbReference>
<dbReference type="GO" id="GO:0008270">
    <property type="term" value="F:zinc ion binding"/>
    <property type="evidence" value="ECO:0007669"/>
    <property type="project" value="UniProtKB-KW"/>
</dbReference>